<dbReference type="STRING" id="4781.A0A0N7L601"/>
<feature type="region of interest" description="Disordered" evidence="7">
    <location>
        <begin position="118"/>
        <end position="140"/>
    </location>
</feature>
<dbReference type="Proteomes" id="UP000054928">
    <property type="component" value="Unassembled WGS sequence"/>
</dbReference>
<evidence type="ECO:0000256" key="7">
    <source>
        <dbReference type="SAM" id="MobiDB-lite"/>
    </source>
</evidence>
<evidence type="ECO:0000256" key="5">
    <source>
        <dbReference type="ARBA" id="ARBA00023306"/>
    </source>
</evidence>
<dbReference type="InterPro" id="IPR011989">
    <property type="entry name" value="ARM-like"/>
</dbReference>
<dbReference type="GO" id="GO:0034087">
    <property type="term" value="P:establishment of mitotic sister chromatid cohesion"/>
    <property type="evidence" value="ECO:0007669"/>
    <property type="project" value="TreeGrafter"/>
</dbReference>
<evidence type="ECO:0000256" key="4">
    <source>
        <dbReference type="ARBA" id="ARBA00023242"/>
    </source>
</evidence>
<keyword evidence="5 6" id="KW-0131">Cell cycle</keyword>
<feature type="region of interest" description="Disordered" evidence="7">
    <location>
        <begin position="1699"/>
        <end position="1724"/>
    </location>
</feature>
<dbReference type="GO" id="GO:0061775">
    <property type="term" value="F:cohesin loader activity"/>
    <property type="evidence" value="ECO:0007669"/>
    <property type="project" value="InterPro"/>
</dbReference>
<dbReference type="InterPro" id="IPR026003">
    <property type="entry name" value="Cohesin_HEAT"/>
</dbReference>
<dbReference type="GO" id="GO:0140588">
    <property type="term" value="P:chromatin looping"/>
    <property type="evidence" value="ECO:0007669"/>
    <property type="project" value="InterPro"/>
</dbReference>
<dbReference type="EMBL" id="CCYD01000645">
    <property type="protein sequence ID" value="CEG42899.1"/>
    <property type="molecule type" value="Genomic_DNA"/>
</dbReference>
<sequence length="1724" mass="194301">MRGGPFVFPLFVDAADAAAADARESLHPVTSTPEEIAVLFNPTHLASLIRVATTNISGLAGETTDIKADVLNSLPKWAQAVVQTGCFHTGGVLSSRTELKIKSELQIETEYWKARKQRSAGRVDSRKNSTDDTADEPQNNSGEVNVALVLDLDRKDDAELPMVSTHAETTAESVSKYAELLKRLVKEASKRQLTDNFDQDDVDLFKDDEVKILLQTLKSMKKNSWIYSLEPDLLISLIQAFDVQVRLGLAVDVISAELLTKVKDEELNTDRRILSEESIDSCFQLLHHAIRNFLLPCIDTSFVTTASKLATKYNDGKQLVCRKSFGSSRLNLCLMKGTRRAVERISHVVCEFMDNLATLITSIKLADRWILRLSSSMVELFALDHSSYATSLQQSALSILRGIFLRYKSHRELLFENIVDIMVKLPTSKRTFKTVKLSNSNDTVQRISTLVVSLVQCRVSSSSFETMETEISWQEDFKDVFSRPDNATEVKSLPRCDLMKRLLENVQNDARSFVRVFLRACWKKTDDRYNRMVLDNFVEDLLVMFVRPEWVGAEDLLKALSSSLASILHANVSGGRNSDHHQSLSALNLIGKVCTSIKGYQRKVAVDGLDDDKGTRALIEEHASCLRAVVSLEKSQCNEVMLRFDEEIISELALKHIVVTHLQRHNLDEGDSMKLLILKFISELEIRLKGVKSNYLEREKRVWKSLWEGQTRGSDSMFTIAPPTIELALKSYLHLAVKREFCGLFSKLLAHIMILLSKGAPFLKARVMKCLRGIVDMDPMLMTDSRVQLAVKRCCTDEKPSVREAAVDLIGSYVSQQPLLIDEYFGVLSERIRDKGMKVRKSVCKIFKTAIVMRDRNRGSITEQELRRKSACMRCLVERIGHAAEDRAIKDFVIDIFQEVWFGSELSSSRSLNMFNDEFSLPAGWTALPSDVHEQEYSAAQLDNNIKFVSTDGNVAHSAEEAWSLAQTPTVTPASIVKTNISKLDNSADVVATIVEVLHGVPNLKWFTELLKRLLEECNQAAGAHSTQYRLTHVAIARNRSKKIVDRLVNNLMDLQEGKLIKGVSIDKAEEQFAACMTALSAFCEANPQLLACHLDTIRVYLKEKDIRVQTSCVSIINNVLKLKRVPYTIAMKLEDDLKLLVQRSSPSVVGPSIECLATLSITRKSAPNHLFEMLEHYFLCICKYKQRDSYAGLSDQENQVLQRALFVAGKIVGATDIDTCVALSNEAKVLTIGQITELLYNLYRQFVQMQGNDTCAGKAVQGMGFLFLIRPRLFLRAQQEGLLSYLLKADTRKAKLQCLISMKELLLYQEEHLGNGHATKSLNQFKSKEQQVQGDQEADASLIGNVMQAELENVLHLLLQKVPQIRKAAIACIDALLTQGLVNPLQCIPNLVALETDRISDVRDTAFSLLLALHKRYWSQFHTPLIEGIENSYSFQLSVFGDTTALGIDENEKDFCLFGRLFSNCVPTMKSHRPRFLRALVNQFTEQGSILRPLRNKETIIDSDTITSRLKFLCYLAQILASLPYELEEEPLYIIYLVNRYVSLRLGPVMDDLKKAFAEAGVAPSLLMNDELDLSTLKLGEYSLCLPARSVLSLGINGRTAFAIALMLRLKFTLKHNFQLTNERCATFKPTSTDTSAEAKERLFKKLLLPSVDDLCHANDPILINWNLFMVAWYAAREDQKQLDIDLEEVQAAVPKQRRQSRRAFSSKKQKIRKIQSQDEFVE</sequence>
<comment type="similarity">
    <text evidence="2 6">Belongs to the SCC2/Nipped-B family.</text>
</comment>
<dbReference type="SUPFAM" id="SSF48371">
    <property type="entry name" value="ARM repeat"/>
    <property type="match status" value="1"/>
</dbReference>
<dbReference type="Pfam" id="PF12830">
    <property type="entry name" value="Nipped-B_C"/>
    <property type="match status" value="1"/>
</dbReference>
<dbReference type="InterPro" id="IPR033031">
    <property type="entry name" value="Scc2/Nipped-B"/>
</dbReference>
<dbReference type="GeneID" id="36408190"/>
<dbReference type="Pfam" id="PF12765">
    <property type="entry name" value="Cohesin_HEAT"/>
    <property type="match status" value="1"/>
</dbReference>
<evidence type="ECO:0000256" key="1">
    <source>
        <dbReference type="ARBA" id="ARBA00004123"/>
    </source>
</evidence>
<proteinExistence type="inferred from homology"/>
<feature type="compositionally biased region" description="Basic residues" evidence="7">
    <location>
        <begin position="1699"/>
        <end position="1715"/>
    </location>
</feature>
<dbReference type="Gene3D" id="1.25.10.10">
    <property type="entry name" value="Leucine-rich Repeat Variant"/>
    <property type="match status" value="1"/>
</dbReference>
<keyword evidence="10" id="KW-1185">Reference proteome</keyword>
<evidence type="ECO:0000259" key="8">
    <source>
        <dbReference type="Pfam" id="PF12830"/>
    </source>
</evidence>
<evidence type="ECO:0000313" key="9">
    <source>
        <dbReference type="EMBL" id="CEG42899.1"/>
    </source>
</evidence>
<evidence type="ECO:0000256" key="2">
    <source>
        <dbReference type="ARBA" id="ARBA00009252"/>
    </source>
</evidence>
<dbReference type="OMA" id="GSTDWPA"/>
<dbReference type="GO" id="GO:0071169">
    <property type="term" value="P:establishment of protein localization to chromatin"/>
    <property type="evidence" value="ECO:0007669"/>
    <property type="project" value="TreeGrafter"/>
</dbReference>
<feature type="domain" description="Sister chromatid cohesion C-terminal" evidence="8">
    <location>
        <begin position="1346"/>
        <end position="1541"/>
    </location>
</feature>
<feature type="compositionally biased region" description="Basic and acidic residues" evidence="7">
    <location>
        <begin position="121"/>
        <end position="130"/>
    </location>
</feature>
<dbReference type="PANTHER" id="PTHR21704:SF18">
    <property type="entry name" value="NIPPED-B-LIKE PROTEIN"/>
    <property type="match status" value="1"/>
</dbReference>
<dbReference type="GO" id="GO:0090694">
    <property type="term" value="C:Scc2-Scc4 cohesin loading complex"/>
    <property type="evidence" value="ECO:0007669"/>
    <property type="project" value="TreeGrafter"/>
</dbReference>
<dbReference type="GO" id="GO:0003682">
    <property type="term" value="F:chromatin binding"/>
    <property type="evidence" value="ECO:0007669"/>
    <property type="project" value="TreeGrafter"/>
</dbReference>
<dbReference type="InterPro" id="IPR024986">
    <property type="entry name" value="Nipped-B_C"/>
</dbReference>
<evidence type="ECO:0000256" key="6">
    <source>
        <dbReference type="RuleBase" id="RU364107"/>
    </source>
</evidence>
<accession>A0A0N7L601</accession>
<organism evidence="9 10">
    <name type="scientific">Plasmopara halstedii</name>
    <name type="common">Downy mildew of sunflower</name>
    <dbReference type="NCBI Taxonomy" id="4781"/>
    <lineage>
        <taxon>Eukaryota</taxon>
        <taxon>Sar</taxon>
        <taxon>Stramenopiles</taxon>
        <taxon>Oomycota</taxon>
        <taxon>Peronosporomycetes</taxon>
        <taxon>Peronosporales</taxon>
        <taxon>Peronosporaceae</taxon>
        <taxon>Plasmopara</taxon>
    </lineage>
</organism>
<reference evidence="10" key="1">
    <citation type="submission" date="2014-09" db="EMBL/GenBank/DDBJ databases">
        <authorList>
            <person name="Sharma Rahul"/>
            <person name="Thines Marco"/>
        </authorList>
    </citation>
    <scope>NUCLEOTIDE SEQUENCE [LARGE SCALE GENOMIC DNA]</scope>
</reference>
<comment type="subcellular location">
    <subcellularLocation>
        <location evidence="1 6">Nucleus</location>
    </subcellularLocation>
</comment>
<dbReference type="InterPro" id="IPR016024">
    <property type="entry name" value="ARM-type_fold"/>
</dbReference>
<protein>
    <recommendedName>
        <fullName evidence="6">Sister chromatid cohesion protein</fullName>
    </recommendedName>
</protein>
<dbReference type="OrthoDB" id="418242at2759"/>
<name>A0A0N7L601_PLAHL</name>
<dbReference type="GO" id="GO:0010468">
    <property type="term" value="P:regulation of gene expression"/>
    <property type="evidence" value="ECO:0007669"/>
    <property type="project" value="InterPro"/>
</dbReference>
<dbReference type="GO" id="GO:1990414">
    <property type="term" value="P:replication-born double-strand break repair via sister chromatid exchange"/>
    <property type="evidence" value="ECO:0007669"/>
    <property type="project" value="TreeGrafter"/>
</dbReference>
<keyword evidence="4 6" id="KW-0539">Nucleus</keyword>
<evidence type="ECO:0000256" key="3">
    <source>
        <dbReference type="ARBA" id="ARBA00022737"/>
    </source>
</evidence>
<evidence type="ECO:0000313" key="10">
    <source>
        <dbReference type="Proteomes" id="UP000054928"/>
    </source>
</evidence>
<keyword evidence="3 6" id="KW-0677">Repeat</keyword>
<dbReference type="RefSeq" id="XP_024579268.1">
    <property type="nucleotide sequence ID" value="XM_024728830.1"/>
</dbReference>
<dbReference type="PANTHER" id="PTHR21704">
    <property type="entry name" value="NIPPED-B-LIKE PROTEIN DELANGIN SCC2-RELATED"/>
    <property type="match status" value="1"/>
</dbReference>
<dbReference type="CDD" id="cd23958">
    <property type="entry name" value="SCC2"/>
    <property type="match status" value="1"/>
</dbReference>